<evidence type="ECO:0000256" key="13">
    <source>
        <dbReference type="PROSITE-ProRule" id="PRU01023"/>
    </source>
</evidence>
<evidence type="ECO:0000256" key="11">
    <source>
        <dbReference type="ARBA" id="ARBA00031088"/>
    </source>
</evidence>
<comment type="catalytic activity">
    <reaction evidence="12">
        <text>cytidine(967) in 16S rRNA + S-adenosyl-L-methionine = 5-methylcytidine(967) in 16S rRNA + S-adenosyl-L-homocysteine + H(+)</text>
        <dbReference type="Rhea" id="RHEA:42748"/>
        <dbReference type="Rhea" id="RHEA-COMP:10219"/>
        <dbReference type="Rhea" id="RHEA-COMP:10220"/>
        <dbReference type="ChEBI" id="CHEBI:15378"/>
        <dbReference type="ChEBI" id="CHEBI:57856"/>
        <dbReference type="ChEBI" id="CHEBI:59789"/>
        <dbReference type="ChEBI" id="CHEBI:74483"/>
        <dbReference type="ChEBI" id="CHEBI:82748"/>
        <dbReference type="EC" id="2.1.1.176"/>
    </reaction>
</comment>
<accession>A0A2N6UKI1</accession>
<keyword evidence="7 13" id="KW-0808">Transferase</keyword>
<dbReference type="EC" id="2.1.1.176" evidence="3"/>
<dbReference type="NCBIfam" id="NF011494">
    <property type="entry name" value="PRK14902.1"/>
    <property type="match status" value="1"/>
</dbReference>
<proteinExistence type="inferred from homology"/>
<feature type="binding site" evidence="13">
    <location>
        <position position="277"/>
    </location>
    <ligand>
        <name>S-adenosyl-L-methionine</name>
        <dbReference type="ChEBI" id="CHEBI:59789"/>
    </ligand>
</feature>
<dbReference type="PANTHER" id="PTHR22807:SF30">
    <property type="entry name" value="28S RRNA (CYTOSINE(4447)-C(5))-METHYLTRANSFERASE-RELATED"/>
    <property type="match status" value="1"/>
</dbReference>
<dbReference type="InterPro" id="IPR023267">
    <property type="entry name" value="RCMT"/>
</dbReference>
<evidence type="ECO:0000256" key="7">
    <source>
        <dbReference type="ARBA" id="ARBA00022679"/>
    </source>
</evidence>
<evidence type="ECO:0000313" key="15">
    <source>
        <dbReference type="EMBL" id="PMC82370.1"/>
    </source>
</evidence>
<dbReference type="Pfam" id="PF01189">
    <property type="entry name" value="Methyltr_RsmB-F"/>
    <property type="match status" value="1"/>
</dbReference>
<comment type="caution">
    <text evidence="13">Lacks conserved residue(s) required for the propagation of feature annotation.</text>
</comment>
<dbReference type="CDD" id="cd02440">
    <property type="entry name" value="AdoMet_MTases"/>
    <property type="match status" value="1"/>
</dbReference>
<reference evidence="15 16" key="1">
    <citation type="submission" date="2017-09" db="EMBL/GenBank/DDBJ databases">
        <title>Bacterial strain isolated from the female urinary microbiota.</title>
        <authorList>
            <person name="Thomas-White K."/>
            <person name="Kumar N."/>
            <person name="Forster S."/>
            <person name="Putonti C."/>
            <person name="Lawley T."/>
            <person name="Wolfe A.J."/>
        </authorList>
    </citation>
    <scope>NUCLEOTIDE SEQUENCE [LARGE SCALE GENOMIC DNA]</scope>
    <source>
        <strain evidence="15 16">UMB0204</strain>
    </source>
</reference>
<dbReference type="Proteomes" id="UP000235658">
    <property type="component" value="Unassembled WGS sequence"/>
</dbReference>
<keyword evidence="9 13" id="KW-0694">RNA-binding</keyword>
<organism evidence="15 16">
    <name type="scientific">Anaerococcus hydrogenalis</name>
    <dbReference type="NCBI Taxonomy" id="33029"/>
    <lineage>
        <taxon>Bacteria</taxon>
        <taxon>Bacillati</taxon>
        <taxon>Bacillota</taxon>
        <taxon>Tissierellia</taxon>
        <taxon>Tissierellales</taxon>
        <taxon>Peptoniphilaceae</taxon>
        <taxon>Anaerococcus</taxon>
    </lineage>
</organism>
<dbReference type="GO" id="GO:0006355">
    <property type="term" value="P:regulation of DNA-templated transcription"/>
    <property type="evidence" value="ECO:0007669"/>
    <property type="project" value="InterPro"/>
</dbReference>
<dbReference type="InterPro" id="IPR001678">
    <property type="entry name" value="MeTrfase_RsmB-F_NOP2_dom"/>
</dbReference>
<evidence type="ECO:0000256" key="8">
    <source>
        <dbReference type="ARBA" id="ARBA00022691"/>
    </source>
</evidence>
<evidence type="ECO:0000256" key="12">
    <source>
        <dbReference type="ARBA" id="ARBA00047283"/>
    </source>
</evidence>
<evidence type="ECO:0000256" key="3">
    <source>
        <dbReference type="ARBA" id="ARBA00012140"/>
    </source>
</evidence>
<dbReference type="PROSITE" id="PS51686">
    <property type="entry name" value="SAM_MT_RSMB_NOP"/>
    <property type="match status" value="1"/>
</dbReference>
<feature type="active site" description="Nucleophile" evidence="13">
    <location>
        <position position="375"/>
    </location>
</feature>
<dbReference type="RefSeq" id="WP_102197457.1">
    <property type="nucleotide sequence ID" value="NZ_CAUPDS010000009.1"/>
</dbReference>
<comment type="similarity">
    <text evidence="13">Belongs to the class I-like SAM-binding methyltransferase superfamily. RsmB/NOP family.</text>
</comment>
<dbReference type="GO" id="GO:0003723">
    <property type="term" value="F:RNA binding"/>
    <property type="evidence" value="ECO:0007669"/>
    <property type="project" value="UniProtKB-UniRule"/>
</dbReference>
<dbReference type="Pfam" id="PF22458">
    <property type="entry name" value="RsmF-B_ferredox"/>
    <property type="match status" value="1"/>
</dbReference>
<dbReference type="InterPro" id="IPR054728">
    <property type="entry name" value="RsmB-like_ferredoxin"/>
</dbReference>
<protein>
    <recommendedName>
        <fullName evidence="3">16S rRNA (cytosine(967)-C(5))-methyltransferase</fullName>
        <ecNumber evidence="3">2.1.1.176</ecNumber>
    </recommendedName>
    <alternativeName>
        <fullName evidence="10">16S rRNA m5C967 methyltransferase</fullName>
    </alternativeName>
    <alternativeName>
        <fullName evidence="11">rRNA (cytosine-C(5)-)-methyltransferase RsmB</fullName>
    </alternativeName>
</protein>
<dbReference type="GeneID" id="84577787"/>
<keyword evidence="8 13" id="KW-0949">S-adenosyl-L-methionine</keyword>
<evidence type="ECO:0000256" key="1">
    <source>
        <dbReference type="ARBA" id="ARBA00002724"/>
    </source>
</evidence>
<dbReference type="InterPro" id="IPR029063">
    <property type="entry name" value="SAM-dependent_MTases_sf"/>
</dbReference>
<dbReference type="PRINTS" id="PR02008">
    <property type="entry name" value="RCMTFAMILY"/>
</dbReference>
<dbReference type="Gene3D" id="1.10.940.10">
    <property type="entry name" value="NusB-like"/>
    <property type="match status" value="1"/>
</dbReference>
<comment type="function">
    <text evidence="1">Specifically methylates the cytosine at position 967 (m5C967) of 16S rRNA.</text>
</comment>
<dbReference type="SUPFAM" id="SSF48013">
    <property type="entry name" value="NusB-like"/>
    <property type="match status" value="1"/>
</dbReference>
<evidence type="ECO:0000256" key="5">
    <source>
        <dbReference type="ARBA" id="ARBA00022552"/>
    </source>
</evidence>
<dbReference type="PANTHER" id="PTHR22807">
    <property type="entry name" value="NOP2 YEAST -RELATED NOL1/NOP2/FMU SUN DOMAIN-CONTAINING"/>
    <property type="match status" value="1"/>
</dbReference>
<comment type="subcellular location">
    <subcellularLocation>
        <location evidence="2">Cytoplasm</location>
    </subcellularLocation>
</comment>
<dbReference type="Gene3D" id="3.30.70.1170">
    <property type="entry name" value="Sun protein, domain 3"/>
    <property type="match status" value="1"/>
</dbReference>
<evidence type="ECO:0000256" key="2">
    <source>
        <dbReference type="ARBA" id="ARBA00004496"/>
    </source>
</evidence>
<evidence type="ECO:0000313" key="16">
    <source>
        <dbReference type="Proteomes" id="UP000235658"/>
    </source>
</evidence>
<dbReference type="NCBIfam" id="TIGR00563">
    <property type="entry name" value="rsmB"/>
    <property type="match status" value="1"/>
</dbReference>
<dbReference type="GO" id="GO:0005737">
    <property type="term" value="C:cytoplasm"/>
    <property type="evidence" value="ECO:0007669"/>
    <property type="project" value="UniProtKB-SubCell"/>
</dbReference>
<dbReference type="EMBL" id="PNHP01000001">
    <property type="protein sequence ID" value="PMC82370.1"/>
    <property type="molecule type" value="Genomic_DNA"/>
</dbReference>
<evidence type="ECO:0000256" key="4">
    <source>
        <dbReference type="ARBA" id="ARBA00022490"/>
    </source>
</evidence>
<evidence type="ECO:0000256" key="6">
    <source>
        <dbReference type="ARBA" id="ARBA00022603"/>
    </source>
</evidence>
<dbReference type="InterPro" id="IPR049560">
    <property type="entry name" value="MeTrfase_RsmB-F_NOP2_cat"/>
</dbReference>
<name>A0A2N6UKI1_9FIRM</name>
<feature type="binding site" evidence="13">
    <location>
        <position position="322"/>
    </location>
    <ligand>
        <name>S-adenosyl-L-methionine</name>
        <dbReference type="ChEBI" id="CHEBI:59789"/>
    </ligand>
</feature>
<dbReference type="Gene3D" id="3.40.50.150">
    <property type="entry name" value="Vaccinia Virus protein VP39"/>
    <property type="match status" value="1"/>
</dbReference>
<sequence length="426" mass="49455">MQDFKLILDGLYRICYKNEKSTDIINDIAREVSDISYITKNIYGVLENKLYLEYIIGKLSKIKIKRIDKKVLLILEIGIYNIHFLDRKNYAIVNELVNLTKKVSYKSKSFVNAILRSYIRDEENLSKIKAKNKEQFQSIKYSIPLWIINYLNESYGYDYTEKFLNSLNKERKLSIRVNENKIDKNKLKNLLEDKGYQLAESKISSRSLIVKNPSSLADTKEFKEGLFTIQSEASIKVCEVLNPKKNSQILDLCAAPGTKTSFLAELCENSSRIVANDISFNKLSKINENIKRLGLKNIEITNFDASIVKDEFKEKFDYILCDLPCSGLGVMDRKPEIRYNRTMEDVINLSKLQKNILDRAFLYLKKGGIMVFSTCTIGNIENKDNFTYLSKKKSLKNIKINGEEYLEYNTFEDETDGFFLTKFEKI</sequence>
<dbReference type="GO" id="GO:0008649">
    <property type="term" value="F:rRNA methyltransferase activity"/>
    <property type="evidence" value="ECO:0007669"/>
    <property type="project" value="InterPro"/>
</dbReference>
<feature type="binding site" evidence="13">
    <location>
        <position position="304"/>
    </location>
    <ligand>
        <name>S-adenosyl-L-methionine</name>
        <dbReference type="ChEBI" id="CHEBI:59789"/>
    </ligand>
</feature>
<dbReference type="InterPro" id="IPR004573">
    <property type="entry name" value="rRNA_ssu_MeTfrase_B"/>
</dbReference>
<comment type="caution">
    <text evidence="15">The sequence shown here is derived from an EMBL/GenBank/DDBJ whole genome shotgun (WGS) entry which is preliminary data.</text>
</comment>
<dbReference type="SUPFAM" id="SSF53335">
    <property type="entry name" value="S-adenosyl-L-methionine-dependent methyltransferases"/>
    <property type="match status" value="1"/>
</dbReference>
<evidence type="ECO:0000256" key="10">
    <source>
        <dbReference type="ARBA" id="ARBA00030399"/>
    </source>
</evidence>
<dbReference type="AlphaFoldDB" id="A0A2N6UKI1"/>
<gene>
    <name evidence="15" type="ORF">CJ192_01155</name>
</gene>
<keyword evidence="5" id="KW-0698">rRNA processing</keyword>
<dbReference type="Pfam" id="PF01029">
    <property type="entry name" value="NusB"/>
    <property type="match status" value="1"/>
</dbReference>
<keyword evidence="4" id="KW-0963">Cytoplasm</keyword>
<evidence type="ECO:0000256" key="9">
    <source>
        <dbReference type="ARBA" id="ARBA00022884"/>
    </source>
</evidence>
<dbReference type="InterPro" id="IPR006027">
    <property type="entry name" value="NusB_RsmB_TIM44"/>
</dbReference>
<keyword evidence="6 13" id="KW-0489">Methyltransferase</keyword>
<dbReference type="InterPro" id="IPR035926">
    <property type="entry name" value="NusB-like_sf"/>
</dbReference>
<evidence type="ECO:0000259" key="14">
    <source>
        <dbReference type="PROSITE" id="PS51686"/>
    </source>
</evidence>
<feature type="domain" description="SAM-dependent MTase RsmB/NOP-type" evidence="14">
    <location>
        <begin position="163"/>
        <end position="426"/>
    </location>
</feature>